<feature type="transmembrane region" description="Helical" evidence="5">
    <location>
        <begin position="56"/>
        <end position="75"/>
    </location>
</feature>
<organism evidence="7 8">
    <name type="scientific">Pseudarcicella hirudinis</name>
    <dbReference type="NCBI Taxonomy" id="1079859"/>
    <lineage>
        <taxon>Bacteria</taxon>
        <taxon>Pseudomonadati</taxon>
        <taxon>Bacteroidota</taxon>
        <taxon>Cytophagia</taxon>
        <taxon>Cytophagales</taxon>
        <taxon>Flectobacillaceae</taxon>
        <taxon>Pseudarcicella</taxon>
    </lineage>
</organism>
<feature type="transmembrane region" description="Helical" evidence="5">
    <location>
        <begin position="21"/>
        <end position="44"/>
    </location>
</feature>
<evidence type="ECO:0000256" key="4">
    <source>
        <dbReference type="ARBA" id="ARBA00023136"/>
    </source>
</evidence>
<feature type="domain" description="RDD" evidence="6">
    <location>
        <begin position="13"/>
        <end position="137"/>
    </location>
</feature>
<dbReference type="STRING" id="1079859.SAMN04515674_10190"/>
<sequence length="182" mass="20272">MPLVFVKEQKVEAGARLGSMILDHFIMTMIAMIFAVPGMVVNFAKAFEVTHEQNQVNFFGKFMFLSLLGFALYLCKDSINGRSVGKLVTKMQVVNNVTGEVASPFRCLVRNIFCIIWPIEVIFVVINPERRLGDIVAGTKVALFDPETNQPKPDLIKTGLAIVLAYLIMLLLPALFTFCKSP</sequence>
<proteinExistence type="predicted"/>
<evidence type="ECO:0000256" key="1">
    <source>
        <dbReference type="ARBA" id="ARBA00004141"/>
    </source>
</evidence>
<dbReference type="AlphaFoldDB" id="A0A1I5M2F5"/>
<accession>A0A1I5M2F5</accession>
<keyword evidence="2 5" id="KW-0812">Transmembrane</keyword>
<feature type="transmembrane region" description="Helical" evidence="5">
    <location>
        <begin position="159"/>
        <end position="179"/>
    </location>
</feature>
<name>A0A1I5M2F5_9BACT</name>
<keyword evidence="3 5" id="KW-1133">Transmembrane helix</keyword>
<gene>
    <name evidence="7" type="ORF">SAMN04515674_10190</name>
</gene>
<dbReference type="InterPro" id="IPR010432">
    <property type="entry name" value="RDD"/>
</dbReference>
<evidence type="ECO:0000313" key="7">
    <source>
        <dbReference type="EMBL" id="SFP03705.1"/>
    </source>
</evidence>
<keyword evidence="8" id="KW-1185">Reference proteome</keyword>
<reference evidence="7 8" key="1">
    <citation type="submission" date="2016-10" db="EMBL/GenBank/DDBJ databases">
        <authorList>
            <person name="de Groot N.N."/>
        </authorList>
    </citation>
    <scope>NUCLEOTIDE SEQUENCE [LARGE SCALE GENOMIC DNA]</scope>
    <source>
        <strain evidence="8">E92,LMG 26720,CCM 7988</strain>
    </source>
</reference>
<dbReference type="RefSeq" id="WP_092010480.1">
    <property type="nucleotide sequence ID" value="NZ_FOXH01000001.1"/>
</dbReference>
<dbReference type="GO" id="GO:0016020">
    <property type="term" value="C:membrane"/>
    <property type="evidence" value="ECO:0007669"/>
    <property type="project" value="UniProtKB-SubCell"/>
</dbReference>
<comment type="subcellular location">
    <subcellularLocation>
        <location evidence="1">Membrane</location>
        <topology evidence="1">Multi-pass membrane protein</topology>
    </subcellularLocation>
</comment>
<evidence type="ECO:0000256" key="3">
    <source>
        <dbReference type="ARBA" id="ARBA00022989"/>
    </source>
</evidence>
<evidence type="ECO:0000256" key="2">
    <source>
        <dbReference type="ARBA" id="ARBA00022692"/>
    </source>
</evidence>
<evidence type="ECO:0000313" key="8">
    <source>
        <dbReference type="Proteomes" id="UP000199306"/>
    </source>
</evidence>
<evidence type="ECO:0000256" key="5">
    <source>
        <dbReference type="SAM" id="Phobius"/>
    </source>
</evidence>
<dbReference type="Proteomes" id="UP000199306">
    <property type="component" value="Unassembled WGS sequence"/>
</dbReference>
<protein>
    <submittedName>
        <fullName evidence="7">RDD family protein</fullName>
    </submittedName>
</protein>
<dbReference type="Pfam" id="PF06271">
    <property type="entry name" value="RDD"/>
    <property type="match status" value="1"/>
</dbReference>
<dbReference type="EMBL" id="FOXH01000001">
    <property type="protein sequence ID" value="SFP03705.1"/>
    <property type="molecule type" value="Genomic_DNA"/>
</dbReference>
<dbReference type="OrthoDB" id="9814143at2"/>
<keyword evidence="4 5" id="KW-0472">Membrane</keyword>
<evidence type="ECO:0000259" key="6">
    <source>
        <dbReference type="Pfam" id="PF06271"/>
    </source>
</evidence>